<evidence type="ECO:0000313" key="1">
    <source>
        <dbReference type="EMBL" id="KNY26927.1"/>
    </source>
</evidence>
<dbReference type="OrthoDB" id="153774at2"/>
<proteinExistence type="predicted"/>
<reference evidence="2" key="1">
    <citation type="submission" date="2015-07" db="EMBL/GenBank/DDBJ databases">
        <title>Near-Complete Genome Sequence of the Cellulolytic Bacterium Bacteroides (Pseudobacteroides) cellulosolvens ATCC 35603.</title>
        <authorList>
            <person name="Dassa B."/>
            <person name="Utturkar S.M."/>
            <person name="Klingeman D.M."/>
            <person name="Hurt R.A."/>
            <person name="Keller M."/>
            <person name="Xu J."/>
            <person name="Reddy Y.H.K."/>
            <person name="Borovok I."/>
            <person name="Grinberg I.R."/>
            <person name="Lamed R."/>
            <person name="Zhivin O."/>
            <person name="Bayer E.A."/>
            <person name="Brown S.D."/>
        </authorList>
    </citation>
    <scope>NUCLEOTIDE SEQUENCE [LARGE SCALE GENOMIC DNA]</scope>
    <source>
        <strain evidence="2">DSM 2933</strain>
    </source>
</reference>
<organism evidence="1 2">
    <name type="scientific">Pseudobacteroides cellulosolvens ATCC 35603 = DSM 2933</name>
    <dbReference type="NCBI Taxonomy" id="398512"/>
    <lineage>
        <taxon>Bacteria</taxon>
        <taxon>Bacillati</taxon>
        <taxon>Bacillota</taxon>
        <taxon>Clostridia</taxon>
        <taxon>Eubacteriales</taxon>
        <taxon>Oscillospiraceae</taxon>
        <taxon>Pseudobacteroides</taxon>
    </lineage>
</organism>
<evidence type="ECO:0000313" key="2">
    <source>
        <dbReference type="Proteomes" id="UP000036923"/>
    </source>
</evidence>
<sequence length="202" mass="24248">MGRDMRAFIEKKENGMWVLISGLAEDEIDSSQLIPRNINDCRNYALFSFLANVRNFEVPQKEDQYREEPYEYISLPKGFPRDLSKELSDYIKANAIDEETFYASWLTFEELNNFNWNKEHMCFRWVDKKIAKYFGDGKQKFPSPYWEDIKDYINLSPFPSEGTYVSWIVTYYEAAGIYFWDSIDPYRKVDLPENIRLVFWFD</sequence>
<accession>A0A0L6JNJ7</accession>
<dbReference type="eggNOG" id="ENOG5033JGF">
    <property type="taxonomic scope" value="Bacteria"/>
</dbReference>
<dbReference type="RefSeq" id="WP_050753361.1">
    <property type="nucleotide sequence ID" value="NZ_JQKC01000057.1"/>
</dbReference>
<protein>
    <submittedName>
        <fullName evidence="1">Uncharacterized protein</fullName>
    </submittedName>
</protein>
<gene>
    <name evidence="1" type="ORF">Bccel_2192</name>
</gene>
<name>A0A0L6JNJ7_9FIRM</name>
<dbReference type="EMBL" id="LGTC01000001">
    <property type="protein sequence ID" value="KNY26927.1"/>
    <property type="molecule type" value="Genomic_DNA"/>
</dbReference>
<dbReference type="AlphaFoldDB" id="A0A0L6JNJ7"/>
<dbReference type="Proteomes" id="UP000036923">
    <property type="component" value="Unassembled WGS sequence"/>
</dbReference>
<keyword evidence="2" id="KW-1185">Reference proteome</keyword>
<dbReference type="STRING" id="398512.Bccel_2192"/>
<comment type="caution">
    <text evidence="1">The sequence shown here is derived from an EMBL/GenBank/DDBJ whole genome shotgun (WGS) entry which is preliminary data.</text>
</comment>